<evidence type="ECO:0000313" key="3">
    <source>
        <dbReference type="EMBL" id="EEB07484.2"/>
    </source>
</evidence>
<dbReference type="EMBL" id="KE651166">
    <property type="protein sequence ID" value="EEB07484.2"/>
    <property type="molecule type" value="Genomic_DNA"/>
</dbReference>
<dbReference type="OrthoDB" id="2943660at2759"/>
<feature type="compositionally biased region" description="Low complexity" evidence="1">
    <location>
        <begin position="289"/>
        <end position="319"/>
    </location>
</feature>
<dbReference type="eggNOG" id="ENOG502S7RA">
    <property type="taxonomic scope" value="Eukaryota"/>
</dbReference>
<dbReference type="STRING" id="402676.B6K0L3"/>
<dbReference type="SUPFAM" id="SSF57701">
    <property type="entry name" value="Zn2/Cys6 DNA-binding domain"/>
    <property type="match status" value="1"/>
</dbReference>
<dbReference type="Pfam" id="PF00172">
    <property type="entry name" value="Zn_clus"/>
    <property type="match status" value="1"/>
</dbReference>
<evidence type="ECO:0000259" key="2">
    <source>
        <dbReference type="PROSITE" id="PS50048"/>
    </source>
</evidence>
<dbReference type="InterPro" id="IPR001138">
    <property type="entry name" value="Zn2Cys6_DnaBD"/>
</dbReference>
<dbReference type="GeneID" id="7051197"/>
<keyword evidence="4" id="KW-1185">Reference proteome</keyword>
<dbReference type="CDD" id="cd00067">
    <property type="entry name" value="GAL4"/>
    <property type="match status" value="1"/>
</dbReference>
<dbReference type="JaponicusDB" id="SJAG_02569"/>
<proteinExistence type="predicted"/>
<organism evidence="3 4">
    <name type="scientific">Schizosaccharomyces japonicus (strain yFS275 / FY16936)</name>
    <name type="common">Fission yeast</name>
    <dbReference type="NCBI Taxonomy" id="402676"/>
    <lineage>
        <taxon>Eukaryota</taxon>
        <taxon>Fungi</taxon>
        <taxon>Dikarya</taxon>
        <taxon>Ascomycota</taxon>
        <taxon>Taphrinomycotina</taxon>
        <taxon>Schizosaccharomycetes</taxon>
        <taxon>Schizosaccharomycetales</taxon>
        <taxon>Schizosaccharomycetaceae</taxon>
        <taxon>Schizosaccharomyces</taxon>
    </lineage>
</organism>
<feature type="compositionally biased region" description="Polar residues" evidence="1">
    <location>
        <begin position="362"/>
        <end position="380"/>
    </location>
</feature>
<reference evidence="3 4" key="1">
    <citation type="journal article" date="2011" name="Science">
        <title>Comparative functional genomics of the fission yeasts.</title>
        <authorList>
            <person name="Rhind N."/>
            <person name="Chen Z."/>
            <person name="Yassour M."/>
            <person name="Thompson D.A."/>
            <person name="Haas B.J."/>
            <person name="Habib N."/>
            <person name="Wapinski I."/>
            <person name="Roy S."/>
            <person name="Lin M.F."/>
            <person name="Heiman D.I."/>
            <person name="Young S.K."/>
            <person name="Furuya K."/>
            <person name="Guo Y."/>
            <person name="Pidoux A."/>
            <person name="Chen H.M."/>
            <person name="Robbertse B."/>
            <person name="Goldberg J.M."/>
            <person name="Aoki K."/>
            <person name="Bayne E.H."/>
            <person name="Berlin A.M."/>
            <person name="Desjardins C.A."/>
            <person name="Dobbs E."/>
            <person name="Dukaj L."/>
            <person name="Fan L."/>
            <person name="FitzGerald M.G."/>
            <person name="French C."/>
            <person name="Gujja S."/>
            <person name="Hansen K."/>
            <person name="Keifenheim D."/>
            <person name="Levin J.Z."/>
            <person name="Mosher R.A."/>
            <person name="Mueller C.A."/>
            <person name="Pfiffner J."/>
            <person name="Priest M."/>
            <person name="Russ C."/>
            <person name="Smialowska A."/>
            <person name="Swoboda P."/>
            <person name="Sykes S.M."/>
            <person name="Vaughn M."/>
            <person name="Vengrova S."/>
            <person name="Yoder R."/>
            <person name="Zeng Q."/>
            <person name="Allshire R."/>
            <person name="Baulcombe D."/>
            <person name="Birren B.W."/>
            <person name="Brown W."/>
            <person name="Ekwall K."/>
            <person name="Kellis M."/>
            <person name="Leatherwood J."/>
            <person name="Levin H."/>
            <person name="Margalit H."/>
            <person name="Martienssen R."/>
            <person name="Nieduszynski C.A."/>
            <person name="Spatafora J.W."/>
            <person name="Friedman N."/>
            <person name="Dalgaard J.Z."/>
            <person name="Baumann P."/>
            <person name="Niki H."/>
            <person name="Regev A."/>
            <person name="Nusbaum C."/>
        </authorList>
    </citation>
    <scope>NUCLEOTIDE SEQUENCE [LARGE SCALE GENOMIC DNA]</scope>
    <source>
        <strain evidence="4">yFS275 / FY16936</strain>
    </source>
</reference>
<dbReference type="SMART" id="SM00066">
    <property type="entry name" value="GAL4"/>
    <property type="match status" value="1"/>
</dbReference>
<accession>B6K0L3</accession>
<feature type="region of interest" description="Disordered" evidence="1">
    <location>
        <begin position="354"/>
        <end position="383"/>
    </location>
</feature>
<dbReference type="Proteomes" id="UP000001744">
    <property type="component" value="Unassembled WGS sequence"/>
</dbReference>
<dbReference type="InterPro" id="IPR036864">
    <property type="entry name" value="Zn2-C6_fun-type_DNA-bd_sf"/>
</dbReference>
<feature type="domain" description="Zn(2)-C6 fungal-type" evidence="2">
    <location>
        <begin position="16"/>
        <end position="49"/>
    </location>
</feature>
<feature type="region of interest" description="Disordered" evidence="1">
    <location>
        <begin position="288"/>
        <end position="323"/>
    </location>
</feature>
<dbReference type="HOGENOM" id="CLU_594679_0_0_1"/>
<evidence type="ECO:0000313" key="4">
    <source>
        <dbReference type="Proteomes" id="UP000001744"/>
    </source>
</evidence>
<gene>
    <name evidence="3" type="ORF">SJAG_02569</name>
</gene>
<dbReference type="VEuPathDB" id="FungiDB:SJAG_02569"/>
<name>B6K0L3_SCHJY</name>
<sequence length="460" mass="47446">MSAGKSSGPRQRIAVACDRCRRRKIKCTGNETPDHQCAACSKAHAECHFAAAPMRNSRRKSAPLHSASVGPTFLAHTMPRTAVPMGVAAHCAVPGAVETLKNDPSYPPLRSYSMPFLQQPGQTLSSTAAVGSMSGSCRIPTTFSLDPFEFEPGSALPATAPSAAATAAPSATVVSPSNSATLPPDYMCSQTGFGFAFGGDATAAWPAPTTSPFASPTSLFSPATAVDATSAVSGTASNAPGATILPTAAEWEAVVASTRPAGSNTVSTSTDLNEMSLYAPTSDALVLDAKSSSPKPPMTSTKASSSSAASTVPNSTVSPSPFPSAGQGFDYASFLTESPQLQALSLDTRHQHLQHPVKNELASDTASSTAVDEPSSTITGDISVPAQSPFPIEYIDSLSADFNSASENLLWWPPVTTSPIPTSSSEMKSNVCHPSEVSSLDDVLWVAGSLEDDHSLQTAY</sequence>
<dbReference type="PROSITE" id="PS00463">
    <property type="entry name" value="ZN2_CY6_FUNGAL_1"/>
    <property type="match status" value="1"/>
</dbReference>
<protein>
    <submittedName>
        <fullName evidence="3">Transcription factor</fullName>
    </submittedName>
</protein>
<dbReference type="AlphaFoldDB" id="B6K0L3"/>
<dbReference type="GO" id="GO:0008270">
    <property type="term" value="F:zinc ion binding"/>
    <property type="evidence" value="ECO:0007669"/>
    <property type="project" value="InterPro"/>
</dbReference>
<dbReference type="Gene3D" id="4.10.240.10">
    <property type="entry name" value="Zn(2)-C6 fungal-type DNA-binding domain"/>
    <property type="match status" value="1"/>
</dbReference>
<dbReference type="GO" id="GO:0000981">
    <property type="term" value="F:DNA-binding transcription factor activity, RNA polymerase II-specific"/>
    <property type="evidence" value="ECO:0007669"/>
    <property type="project" value="InterPro"/>
</dbReference>
<dbReference type="RefSeq" id="XP_002173777.2">
    <property type="nucleotide sequence ID" value="XM_002173741.2"/>
</dbReference>
<dbReference type="PROSITE" id="PS50048">
    <property type="entry name" value="ZN2_CY6_FUNGAL_2"/>
    <property type="match status" value="1"/>
</dbReference>
<evidence type="ECO:0000256" key="1">
    <source>
        <dbReference type="SAM" id="MobiDB-lite"/>
    </source>
</evidence>